<accession>J9H2A2</accession>
<dbReference type="AlphaFoldDB" id="J9H2A2"/>
<gene>
    <name evidence="1" type="ORF">EVA_01906</name>
</gene>
<dbReference type="EMBL" id="AMCI01000276">
    <property type="protein sequence ID" value="EJX09983.1"/>
    <property type="molecule type" value="Genomic_DNA"/>
</dbReference>
<proteinExistence type="predicted"/>
<comment type="caution">
    <text evidence="1">The sequence shown here is derived from an EMBL/GenBank/DDBJ whole genome shotgun (WGS) entry which is preliminary data.</text>
</comment>
<sequence>MKKACGRRISVVRKRLEPGSMVVMVMSFLRRRMVAT</sequence>
<name>J9H2A2_9ZZZZ</name>
<organism evidence="1">
    <name type="scientific">gut metagenome</name>
    <dbReference type="NCBI Taxonomy" id="749906"/>
    <lineage>
        <taxon>unclassified sequences</taxon>
        <taxon>metagenomes</taxon>
        <taxon>organismal metagenomes</taxon>
    </lineage>
</organism>
<reference evidence="1" key="1">
    <citation type="journal article" date="2012" name="PLoS ONE">
        <title>Gene sets for utilization of primary and secondary nutrition supplies in the distal gut of endangered iberian lynx.</title>
        <authorList>
            <person name="Alcaide M."/>
            <person name="Messina E."/>
            <person name="Richter M."/>
            <person name="Bargiela R."/>
            <person name="Peplies J."/>
            <person name="Huws S.A."/>
            <person name="Newbold C.J."/>
            <person name="Golyshin P.N."/>
            <person name="Simon M.A."/>
            <person name="Lopez G."/>
            <person name="Yakimov M.M."/>
            <person name="Ferrer M."/>
        </authorList>
    </citation>
    <scope>NUCLEOTIDE SEQUENCE</scope>
</reference>
<protein>
    <submittedName>
        <fullName evidence="1">Uncharacterized protein</fullName>
    </submittedName>
</protein>
<evidence type="ECO:0000313" key="1">
    <source>
        <dbReference type="EMBL" id="EJX09983.1"/>
    </source>
</evidence>